<accession>A0A5B7HJ33</accession>
<name>A0A5B7HJ33_PORTR</name>
<dbReference type="Proteomes" id="UP000324222">
    <property type="component" value="Unassembled WGS sequence"/>
</dbReference>
<reference evidence="1 2" key="1">
    <citation type="submission" date="2019-05" db="EMBL/GenBank/DDBJ databases">
        <title>Another draft genome of Portunus trituberculatus and its Hox gene families provides insights of decapod evolution.</title>
        <authorList>
            <person name="Jeong J.-H."/>
            <person name="Song I."/>
            <person name="Kim S."/>
            <person name="Choi T."/>
            <person name="Kim D."/>
            <person name="Ryu S."/>
            <person name="Kim W."/>
        </authorList>
    </citation>
    <scope>NUCLEOTIDE SEQUENCE [LARGE SCALE GENOMIC DNA]</scope>
    <source>
        <tissue evidence="1">Muscle</tissue>
    </source>
</reference>
<organism evidence="1 2">
    <name type="scientific">Portunus trituberculatus</name>
    <name type="common">Swimming crab</name>
    <name type="synonym">Neptunus trituberculatus</name>
    <dbReference type="NCBI Taxonomy" id="210409"/>
    <lineage>
        <taxon>Eukaryota</taxon>
        <taxon>Metazoa</taxon>
        <taxon>Ecdysozoa</taxon>
        <taxon>Arthropoda</taxon>
        <taxon>Crustacea</taxon>
        <taxon>Multicrustacea</taxon>
        <taxon>Malacostraca</taxon>
        <taxon>Eumalacostraca</taxon>
        <taxon>Eucarida</taxon>
        <taxon>Decapoda</taxon>
        <taxon>Pleocyemata</taxon>
        <taxon>Brachyura</taxon>
        <taxon>Eubrachyura</taxon>
        <taxon>Portunoidea</taxon>
        <taxon>Portunidae</taxon>
        <taxon>Portuninae</taxon>
        <taxon>Portunus</taxon>
    </lineage>
</organism>
<dbReference type="EMBL" id="VSRR010028378">
    <property type="protein sequence ID" value="MPC68788.1"/>
    <property type="molecule type" value="Genomic_DNA"/>
</dbReference>
<protein>
    <submittedName>
        <fullName evidence="1">Uncharacterized protein</fullName>
    </submittedName>
</protein>
<proteinExistence type="predicted"/>
<dbReference type="AlphaFoldDB" id="A0A5B7HJ33"/>
<evidence type="ECO:0000313" key="1">
    <source>
        <dbReference type="EMBL" id="MPC68788.1"/>
    </source>
</evidence>
<keyword evidence="2" id="KW-1185">Reference proteome</keyword>
<evidence type="ECO:0000313" key="2">
    <source>
        <dbReference type="Proteomes" id="UP000324222"/>
    </source>
</evidence>
<comment type="caution">
    <text evidence="1">The sequence shown here is derived from an EMBL/GenBank/DDBJ whole genome shotgun (WGS) entry which is preliminary data.</text>
</comment>
<gene>
    <name evidence="1" type="ORF">E2C01_062998</name>
</gene>
<sequence>MMPHGEAAILATMRESVVDSPTRYQLPVQSADSSVSLAVCGGGCARGDISAVNGFWFPPGELMSRSTAVTNSY</sequence>